<accession>A0A8J2JH73</accession>
<feature type="non-terminal residue" evidence="1">
    <location>
        <position position="1"/>
    </location>
</feature>
<comment type="caution">
    <text evidence="1">The sequence shown here is derived from an EMBL/GenBank/DDBJ whole genome shotgun (WGS) entry which is preliminary data.</text>
</comment>
<name>A0A8J2JH73_9HEXA</name>
<reference evidence="1" key="1">
    <citation type="submission" date="2021-06" db="EMBL/GenBank/DDBJ databases">
        <authorList>
            <person name="Hodson N. C."/>
            <person name="Mongue J. A."/>
            <person name="Jaron S. K."/>
        </authorList>
    </citation>
    <scope>NUCLEOTIDE SEQUENCE</scope>
</reference>
<proteinExistence type="predicted"/>
<evidence type="ECO:0000313" key="2">
    <source>
        <dbReference type="Proteomes" id="UP000708208"/>
    </source>
</evidence>
<dbReference type="Proteomes" id="UP000708208">
    <property type="component" value="Unassembled WGS sequence"/>
</dbReference>
<keyword evidence="2" id="KW-1185">Reference proteome</keyword>
<organism evidence="1 2">
    <name type="scientific">Allacma fusca</name>
    <dbReference type="NCBI Taxonomy" id="39272"/>
    <lineage>
        <taxon>Eukaryota</taxon>
        <taxon>Metazoa</taxon>
        <taxon>Ecdysozoa</taxon>
        <taxon>Arthropoda</taxon>
        <taxon>Hexapoda</taxon>
        <taxon>Collembola</taxon>
        <taxon>Symphypleona</taxon>
        <taxon>Sminthuridae</taxon>
        <taxon>Allacma</taxon>
    </lineage>
</organism>
<dbReference type="EMBL" id="CAJVCH010021912">
    <property type="protein sequence ID" value="CAG7692156.1"/>
    <property type="molecule type" value="Genomic_DNA"/>
</dbReference>
<protein>
    <submittedName>
        <fullName evidence="1">Uncharacterized protein</fullName>
    </submittedName>
</protein>
<gene>
    <name evidence="1" type="ORF">AFUS01_LOCUS3622</name>
</gene>
<sequence>PVTKDTKGLLSTIEDVVMLLTL</sequence>
<evidence type="ECO:0000313" key="1">
    <source>
        <dbReference type="EMBL" id="CAG7692156.1"/>
    </source>
</evidence>
<dbReference type="AlphaFoldDB" id="A0A8J2JH73"/>